<dbReference type="Proteomes" id="UP000198217">
    <property type="component" value="Chromosome I"/>
</dbReference>
<dbReference type="InterPro" id="IPR018391">
    <property type="entry name" value="PQQ_b-propeller_rpt"/>
</dbReference>
<evidence type="ECO:0000259" key="1">
    <source>
        <dbReference type="Pfam" id="PF13360"/>
    </source>
</evidence>
<name>A0A1C5K5T7_9ACTN</name>
<keyword evidence="3" id="KW-1185">Reference proteome</keyword>
<evidence type="ECO:0000313" key="3">
    <source>
        <dbReference type="Proteomes" id="UP000198217"/>
    </source>
</evidence>
<protein>
    <submittedName>
        <fullName evidence="2">PQQ-like domain-containing protein</fullName>
    </submittedName>
</protein>
<dbReference type="InterPro" id="IPR011047">
    <property type="entry name" value="Quinoprotein_ADH-like_sf"/>
</dbReference>
<proteinExistence type="predicted"/>
<evidence type="ECO:0000313" key="2">
    <source>
        <dbReference type="EMBL" id="SCG77786.1"/>
    </source>
</evidence>
<dbReference type="Gene3D" id="2.130.10.10">
    <property type="entry name" value="YVTN repeat-like/Quinoprotein amine dehydrogenase"/>
    <property type="match status" value="1"/>
</dbReference>
<organism evidence="2 3">
    <name type="scientific">Micromonospora echinaurantiaca</name>
    <dbReference type="NCBI Taxonomy" id="47857"/>
    <lineage>
        <taxon>Bacteria</taxon>
        <taxon>Bacillati</taxon>
        <taxon>Actinomycetota</taxon>
        <taxon>Actinomycetes</taxon>
        <taxon>Micromonosporales</taxon>
        <taxon>Micromonosporaceae</taxon>
        <taxon>Micromonospora</taxon>
    </lineage>
</organism>
<dbReference type="PANTHER" id="PTHR34512:SF30">
    <property type="entry name" value="OUTER MEMBRANE PROTEIN ASSEMBLY FACTOR BAMB"/>
    <property type="match status" value="1"/>
</dbReference>
<dbReference type="InterPro" id="IPR002372">
    <property type="entry name" value="PQQ_rpt_dom"/>
</dbReference>
<reference evidence="2 3" key="1">
    <citation type="submission" date="2016-06" db="EMBL/GenBank/DDBJ databases">
        <authorList>
            <person name="Kjaerup R.B."/>
            <person name="Dalgaard T.S."/>
            <person name="Juul-Madsen H.R."/>
        </authorList>
    </citation>
    <scope>NUCLEOTIDE SEQUENCE [LARGE SCALE GENOMIC DNA]</scope>
    <source>
        <strain evidence="2 3">DSM 43904</strain>
    </source>
</reference>
<accession>A0A1C5K5T7</accession>
<dbReference type="InterPro" id="IPR015943">
    <property type="entry name" value="WD40/YVTN_repeat-like_dom_sf"/>
</dbReference>
<dbReference type="SMART" id="SM00564">
    <property type="entry name" value="PQQ"/>
    <property type="match status" value="3"/>
</dbReference>
<dbReference type="AlphaFoldDB" id="A0A1C5K5T7"/>
<dbReference type="SUPFAM" id="SSF50998">
    <property type="entry name" value="Quinoprotein alcohol dehydrogenase-like"/>
    <property type="match status" value="1"/>
</dbReference>
<dbReference type="Pfam" id="PF13360">
    <property type="entry name" value="PQQ_2"/>
    <property type="match status" value="1"/>
</dbReference>
<gene>
    <name evidence="2" type="ORF">GA0070609_5458</name>
</gene>
<dbReference type="PANTHER" id="PTHR34512">
    <property type="entry name" value="CELL SURFACE PROTEIN"/>
    <property type="match status" value="1"/>
</dbReference>
<feature type="domain" description="Pyrrolo-quinoline quinone repeat" evidence="1">
    <location>
        <begin position="62"/>
        <end position="234"/>
    </location>
</feature>
<dbReference type="EMBL" id="LT607750">
    <property type="protein sequence ID" value="SCG77786.1"/>
    <property type="molecule type" value="Genomic_DNA"/>
</dbReference>
<sequence length="417" mass="43715">MGLAKGRRRIVIAVAALLVLAAIAVTVYRVLAPAEVSTVARADYPPAAAPAVGVVGRLPVAPLIVDGRLRVYAGHRQVYADRPVDGRYRTTPFWSYRRWPAELDGVVASGTTVVSRWSDGRLVALDARTGRVAWRADGPEPAGDRTVRRTGAAIVWEPRGLLATRAADGREVVISSGDGTVRGFGLADGRQLWRAEVDPTCRDTVGATAAGRLVTVDACAGPAAVEFRDVGTGAVAGRWRPAGAGEELTVTPLGCRTGRVGCTALRTAGPGDGTGRGWLLGSGEPVAAPALDPANAELVGEQAVALVDGVLTGRSARTGAELWRRPDLGPGRLIVVQLGRVHLLTEANDLVTLDSATGVQLSRFPLNVGSDGTGWTPGAVYADGRWVAVERLRRPVDPDGDDQRYFITSEPVILAAT</sequence>
<dbReference type="RefSeq" id="WP_088996369.1">
    <property type="nucleotide sequence ID" value="NZ_LT607750.1"/>
</dbReference>